<dbReference type="AlphaFoldDB" id="A0A4Z2GB75"/>
<evidence type="ECO:0000313" key="2">
    <source>
        <dbReference type="Proteomes" id="UP000314294"/>
    </source>
</evidence>
<comment type="caution">
    <text evidence="1">The sequence shown here is derived from an EMBL/GenBank/DDBJ whole genome shotgun (WGS) entry which is preliminary data.</text>
</comment>
<protein>
    <submittedName>
        <fullName evidence="1">Uncharacterized protein</fullName>
    </submittedName>
</protein>
<proteinExistence type="predicted"/>
<accession>A0A4Z2GB75</accession>
<organism evidence="1 2">
    <name type="scientific">Liparis tanakae</name>
    <name type="common">Tanaka's snailfish</name>
    <dbReference type="NCBI Taxonomy" id="230148"/>
    <lineage>
        <taxon>Eukaryota</taxon>
        <taxon>Metazoa</taxon>
        <taxon>Chordata</taxon>
        <taxon>Craniata</taxon>
        <taxon>Vertebrata</taxon>
        <taxon>Euteleostomi</taxon>
        <taxon>Actinopterygii</taxon>
        <taxon>Neopterygii</taxon>
        <taxon>Teleostei</taxon>
        <taxon>Neoteleostei</taxon>
        <taxon>Acanthomorphata</taxon>
        <taxon>Eupercaria</taxon>
        <taxon>Perciformes</taxon>
        <taxon>Cottioidei</taxon>
        <taxon>Cottales</taxon>
        <taxon>Liparidae</taxon>
        <taxon>Liparis</taxon>
    </lineage>
</organism>
<dbReference type="EMBL" id="SRLO01000611">
    <property type="protein sequence ID" value="TNN50619.1"/>
    <property type="molecule type" value="Genomic_DNA"/>
</dbReference>
<dbReference type="Proteomes" id="UP000314294">
    <property type="component" value="Unassembled WGS sequence"/>
</dbReference>
<name>A0A4Z2GB75_9TELE</name>
<keyword evidence="2" id="KW-1185">Reference proteome</keyword>
<reference evidence="1 2" key="1">
    <citation type="submission" date="2019-03" db="EMBL/GenBank/DDBJ databases">
        <title>First draft genome of Liparis tanakae, snailfish: a comprehensive survey of snailfish specific genes.</title>
        <authorList>
            <person name="Kim W."/>
            <person name="Song I."/>
            <person name="Jeong J.-H."/>
            <person name="Kim D."/>
            <person name="Kim S."/>
            <person name="Ryu S."/>
            <person name="Song J.Y."/>
            <person name="Lee S.K."/>
        </authorList>
    </citation>
    <scope>NUCLEOTIDE SEQUENCE [LARGE SCALE GENOMIC DNA]</scope>
    <source>
        <tissue evidence="1">Muscle</tissue>
    </source>
</reference>
<gene>
    <name evidence="1" type="ORF">EYF80_039193</name>
</gene>
<evidence type="ECO:0000313" key="1">
    <source>
        <dbReference type="EMBL" id="TNN50619.1"/>
    </source>
</evidence>
<sequence length="96" mass="10521">MPTAAQPDCSIRGESRWLSVWVEQLWRDSNLGAEPSALLPPALLPIATLTALLLQLVLQLNTDSVDLLLFTLQVLNGLLLEGNKLFEPGLHVSLNH</sequence>